<keyword evidence="5 12" id="KW-0812">Transmembrane</keyword>
<evidence type="ECO:0000256" key="5">
    <source>
        <dbReference type="ARBA" id="ARBA00022692"/>
    </source>
</evidence>
<dbReference type="SMART" id="SM00155">
    <property type="entry name" value="PLDc"/>
    <property type="match status" value="2"/>
</dbReference>
<protein>
    <recommendedName>
        <fullName evidence="12">Cardiolipin synthase A</fullName>
        <shortName evidence="12">CL synthase</shortName>
        <ecNumber evidence="12">2.7.8.-</ecNumber>
    </recommendedName>
</protein>
<dbReference type="InterPro" id="IPR022924">
    <property type="entry name" value="Cardiolipin_synthase"/>
</dbReference>
<dbReference type="RefSeq" id="WP_237465722.1">
    <property type="nucleotide sequence ID" value="NZ_CAKLDI010000001.1"/>
</dbReference>
<evidence type="ECO:0000259" key="13">
    <source>
        <dbReference type="PROSITE" id="PS50035"/>
    </source>
</evidence>
<evidence type="ECO:0000256" key="9">
    <source>
        <dbReference type="ARBA" id="ARBA00023136"/>
    </source>
</evidence>
<feature type="active site" evidence="12">
    <location>
        <position position="224"/>
    </location>
</feature>
<evidence type="ECO:0000256" key="12">
    <source>
        <dbReference type="HAMAP-Rule" id="MF_00190"/>
    </source>
</evidence>
<dbReference type="CDD" id="cd09158">
    <property type="entry name" value="PLDc_EcCLS_like_2"/>
    <property type="match status" value="1"/>
</dbReference>
<keyword evidence="2 12" id="KW-1003">Cell membrane</keyword>
<dbReference type="InterPro" id="IPR027379">
    <property type="entry name" value="CLS_N"/>
</dbReference>
<feature type="active site" evidence="12">
    <location>
        <position position="405"/>
    </location>
</feature>
<dbReference type="CDD" id="cd09152">
    <property type="entry name" value="PLDc_EcCLS_like_1"/>
    <property type="match status" value="1"/>
</dbReference>
<gene>
    <name evidence="12 14" type="primary">clsA</name>
    <name evidence="14" type="ORF">VST7929_01203</name>
</gene>
<dbReference type="HAMAP" id="MF_00190">
    <property type="entry name" value="Cardiolipin_synth_ClsA"/>
    <property type="match status" value="1"/>
</dbReference>
<dbReference type="Pfam" id="PF13396">
    <property type="entry name" value="PLDc_N"/>
    <property type="match status" value="1"/>
</dbReference>
<evidence type="ECO:0000256" key="6">
    <source>
        <dbReference type="ARBA" id="ARBA00022737"/>
    </source>
</evidence>
<evidence type="ECO:0000256" key="8">
    <source>
        <dbReference type="ARBA" id="ARBA00023098"/>
    </source>
</evidence>
<dbReference type="EC" id="2.7.8.-" evidence="12"/>
<evidence type="ECO:0000256" key="4">
    <source>
        <dbReference type="ARBA" id="ARBA00022679"/>
    </source>
</evidence>
<sequence>MSQFYQFLISALLILYWLTVASVTIRVVLKRRAVGVSVAWLLIIYIIPVFGVVIYLLFGELKLGNKRAVRAKQMFSPYENWFRTLAECTQHSPMRKHSDIRAVHQLCQARLGIPSLTLNQLTLHNTPEDILRSLCADINQAESSVYLEFYIWHPGGLADSVAQSCIQAARRGVDVRILLDSAGSREFFKSHWPDVMRDAGIELVEALAVSPFRMFFRRLDIRLHRKIVVIDNQVGYTGSMNLVDPRFFKQNAGVGQWVDVMMRITGPVVPLLNCIQAWDWEVETGKRNLPMLPVCPTNSQVHPHANHSVQVIPSGPGMPDGIIHQALLLSIYQAKHSITITTPYFVPSENMLQAMKTAAQRGVKVTLIIPDKNDSLMVEWASRSFFEELMDAGVDIYRFYGGLLHTKSVMIDQSHCFIGTVNLDMRSFWLNFEVTLAVDDPEFCATVCAVQQEYLTQANPIELTTWKKRNFVCRPIEQFFYLFGPLL</sequence>
<evidence type="ECO:0000256" key="3">
    <source>
        <dbReference type="ARBA" id="ARBA00022516"/>
    </source>
</evidence>
<comment type="caution">
    <text evidence="12">Lacks conserved residue(s) required for the propagation of feature annotation.</text>
</comment>
<feature type="active site" evidence="12">
    <location>
        <position position="407"/>
    </location>
</feature>
<comment type="catalytic activity">
    <reaction evidence="12">
        <text>2 a 1,2-diacyl-sn-glycero-3-phospho-(1'-sn-glycerol) = a cardiolipin + glycerol</text>
        <dbReference type="Rhea" id="RHEA:31451"/>
        <dbReference type="ChEBI" id="CHEBI:17754"/>
        <dbReference type="ChEBI" id="CHEBI:62237"/>
        <dbReference type="ChEBI" id="CHEBI:64716"/>
    </reaction>
</comment>
<evidence type="ECO:0000256" key="1">
    <source>
        <dbReference type="ARBA" id="ARBA00004651"/>
    </source>
</evidence>
<keyword evidence="6" id="KW-0677">Repeat</keyword>
<evidence type="ECO:0000256" key="10">
    <source>
        <dbReference type="ARBA" id="ARBA00023209"/>
    </source>
</evidence>
<dbReference type="PANTHER" id="PTHR21248:SF22">
    <property type="entry name" value="PHOSPHOLIPASE D"/>
    <property type="match status" value="1"/>
</dbReference>
<evidence type="ECO:0000256" key="7">
    <source>
        <dbReference type="ARBA" id="ARBA00022989"/>
    </source>
</evidence>
<comment type="similarity">
    <text evidence="12">Belongs to the phospholipase D family. Cardiolipin synthase subfamily. ClsA sub-subfamily.</text>
</comment>
<dbReference type="EMBL" id="CAKLDI010000001">
    <property type="protein sequence ID" value="CAH0533337.1"/>
    <property type="molecule type" value="Genomic_DNA"/>
</dbReference>
<evidence type="ECO:0000313" key="15">
    <source>
        <dbReference type="Proteomes" id="UP000838672"/>
    </source>
</evidence>
<keyword evidence="8 12" id="KW-0443">Lipid metabolism</keyword>
<dbReference type="PANTHER" id="PTHR21248">
    <property type="entry name" value="CARDIOLIPIN SYNTHASE"/>
    <property type="match status" value="1"/>
</dbReference>
<comment type="subcellular location">
    <subcellularLocation>
        <location evidence="1 12">Cell membrane</location>
        <topology evidence="1 12">Multi-pass membrane protein</topology>
    </subcellularLocation>
</comment>
<organism evidence="14 15">
    <name type="scientific">Vibrio stylophorae</name>
    <dbReference type="NCBI Taxonomy" id="659351"/>
    <lineage>
        <taxon>Bacteria</taxon>
        <taxon>Pseudomonadati</taxon>
        <taxon>Pseudomonadota</taxon>
        <taxon>Gammaproteobacteria</taxon>
        <taxon>Vibrionales</taxon>
        <taxon>Vibrionaceae</taxon>
        <taxon>Vibrio</taxon>
    </lineage>
</organism>
<feature type="active site" evidence="12">
    <location>
        <position position="226"/>
    </location>
</feature>
<dbReference type="InterPro" id="IPR025202">
    <property type="entry name" value="PLD-like_dom"/>
</dbReference>
<dbReference type="Gene3D" id="3.30.870.10">
    <property type="entry name" value="Endonuclease Chain A"/>
    <property type="match status" value="2"/>
</dbReference>
<evidence type="ECO:0000256" key="2">
    <source>
        <dbReference type="ARBA" id="ARBA00022475"/>
    </source>
</evidence>
<evidence type="ECO:0000256" key="11">
    <source>
        <dbReference type="ARBA" id="ARBA00023264"/>
    </source>
</evidence>
<dbReference type="PROSITE" id="PS50035">
    <property type="entry name" value="PLD"/>
    <property type="match status" value="2"/>
</dbReference>
<comment type="caution">
    <text evidence="14">The sequence shown here is derived from an EMBL/GenBank/DDBJ whole genome shotgun (WGS) entry which is preliminary data.</text>
</comment>
<dbReference type="InterPro" id="IPR030840">
    <property type="entry name" value="CL_synthase_A"/>
</dbReference>
<keyword evidence="15" id="KW-1185">Reference proteome</keyword>
<keyword evidence="11 12" id="KW-1208">Phospholipid metabolism</keyword>
<keyword evidence="4 12" id="KW-0808">Transferase</keyword>
<proteinExistence type="inferred from homology"/>
<name>A0ABM8ZSP9_9VIBR</name>
<feature type="active site" evidence="12">
    <location>
        <position position="412"/>
    </location>
</feature>
<dbReference type="Pfam" id="PF13091">
    <property type="entry name" value="PLDc_2"/>
    <property type="match status" value="2"/>
</dbReference>
<feature type="active site" evidence="12">
    <location>
        <position position="231"/>
    </location>
</feature>
<dbReference type="NCBIfam" id="TIGR04265">
    <property type="entry name" value="bac_cardiolipin"/>
    <property type="match status" value="1"/>
</dbReference>
<keyword evidence="10 12" id="KW-0594">Phospholipid biosynthesis</keyword>
<keyword evidence="9 12" id="KW-0472">Membrane</keyword>
<feature type="domain" description="PLD phosphodiesterase" evidence="13">
    <location>
        <begin position="219"/>
        <end position="246"/>
    </location>
</feature>
<dbReference type="GO" id="GO:0016740">
    <property type="term" value="F:transferase activity"/>
    <property type="evidence" value="ECO:0007669"/>
    <property type="project" value="UniProtKB-KW"/>
</dbReference>
<feature type="domain" description="PLD phosphodiesterase" evidence="13">
    <location>
        <begin position="400"/>
        <end position="427"/>
    </location>
</feature>
<dbReference type="Proteomes" id="UP000838672">
    <property type="component" value="Unassembled WGS sequence"/>
</dbReference>
<keyword evidence="3 12" id="KW-0444">Lipid biosynthesis</keyword>
<accession>A0ABM8ZSP9</accession>
<evidence type="ECO:0000313" key="14">
    <source>
        <dbReference type="EMBL" id="CAH0533337.1"/>
    </source>
</evidence>
<feature type="transmembrane region" description="Helical" evidence="12">
    <location>
        <begin position="38"/>
        <end position="58"/>
    </location>
</feature>
<dbReference type="InterPro" id="IPR001736">
    <property type="entry name" value="PLipase_D/transphosphatidylase"/>
</dbReference>
<keyword evidence="7 12" id="KW-1133">Transmembrane helix</keyword>
<dbReference type="SUPFAM" id="SSF56024">
    <property type="entry name" value="Phospholipase D/nuclease"/>
    <property type="match status" value="2"/>
</dbReference>
<comment type="function">
    <text evidence="12">Catalyzes the reversible phosphatidyl group transfer from one phosphatidylglycerol molecule to another to form cardiolipin (CL) (diphosphatidylglycerol) and glycerol.</text>
</comment>
<reference evidence="14" key="1">
    <citation type="submission" date="2021-11" db="EMBL/GenBank/DDBJ databases">
        <authorList>
            <person name="Rodrigo-Torres L."/>
            <person name="Arahal R. D."/>
            <person name="Lucena T."/>
        </authorList>
    </citation>
    <scope>NUCLEOTIDE SEQUENCE</scope>
    <source>
        <strain evidence="14">CECT 7929</strain>
    </source>
</reference>